<proteinExistence type="predicted"/>
<protein>
    <submittedName>
        <fullName evidence="6">Conserved protein</fullName>
    </submittedName>
</protein>
<dbReference type="AlphaFoldDB" id="A0A7R6WDT6"/>
<comment type="subcellular location">
    <subcellularLocation>
        <location evidence="1">Plastid</location>
    </subcellularLocation>
</comment>
<dbReference type="PANTHER" id="PTHR47128:SF2">
    <property type="entry name" value="PROTEIN HIGH CHLOROPHYLL FLUORESCENCE PHENOTYPE 244, CHLOROPLASTIC"/>
    <property type="match status" value="1"/>
</dbReference>
<name>A0A7R6WDT6_9EUKA</name>
<accession>A0A7R6WDT6</accession>
<evidence type="ECO:0000256" key="3">
    <source>
        <dbReference type="ARBA" id="ARBA00022640"/>
    </source>
</evidence>
<evidence type="ECO:0000313" key="6">
    <source>
        <dbReference type="EMBL" id="BCG67667.1"/>
    </source>
</evidence>
<organism evidence="6">
    <name type="scientific">Haptophyceae sp. NIES-3900</name>
    <dbReference type="NCBI Taxonomy" id="2748608"/>
    <lineage>
        <taxon>Eukaryota</taxon>
        <taxon>Haptista</taxon>
        <taxon>Haptophyta</taxon>
    </lineage>
</organism>
<dbReference type="GO" id="GO:0009523">
    <property type="term" value="C:photosystem II"/>
    <property type="evidence" value="ECO:0007669"/>
    <property type="project" value="UniProtKB-KW"/>
</dbReference>
<dbReference type="CDD" id="cd05243">
    <property type="entry name" value="SDR_a5"/>
    <property type="match status" value="1"/>
</dbReference>
<keyword evidence="6" id="KW-0150">Chloroplast</keyword>
<gene>
    <name evidence="6" type="primary">ycf39</name>
</gene>
<dbReference type="SUPFAM" id="SSF51735">
    <property type="entry name" value="NAD(P)-binding Rossmann-fold domains"/>
    <property type="match status" value="1"/>
</dbReference>
<evidence type="ECO:0000256" key="2">
    <source>
        <dbReference type="ARBA" id="ARBA00022531"/>
    </source>
</evidence>
<dbReference type="EMBL" id="LC564893">
    <property type="protein sequence ID" value="BCG67667.1"/>
    <property type="molecule type" value="Genomic_DNA"/>
</dbReference>
<keyword evidence="2" id="KW-0602">Photosynthesis</keyword>
<feature type="domain" description="NmrA-like" evidence="5">
    <location>
        <begin position="3"/>
        <end position="233"/>
    </location>
</feature>
<keyword evidence="4" id="KW-0604">Photosystem II</keyword>
<dbReference type="InterPro" id="IPR044256">
    <property type="entry name" value="HCF244-like"/>
</dbReference>
<dbReference type="PANTHER" id="PTHR47128">
    <property type="match status" value="1"/>
</dbReference>
<dbReference type="GO" id="GO:0009536">
    <property type="term" value="C:plastid"/>
    <property type="evidence" value="ECO:0007669"/>
    <property type="project" value="UniProtKB-SubCell"/>
</dbReference>
<evidence type="ECO:0000256" key="1">
    <source>
        <dbReference type="ARBA" id="ARBA00004474"/>
    </source>
</evidence>
<dbReference type="GO" id="GO:0015979">
    <property type="term" value="P:photosynthesis"/>
    <property type="evidence" value="ECO:0007669"/>
    <property type="project" value="UniProtKB-KW"/>
</dbReference>
<dbReference type="Gene3D" id="3.40.50.720">
    <property type="entry name" value="NAD(P)-binding Rossmann-like Domain"/>
    <property type="match status" value="1"/>
</dbReference>
<evidence type="ECO:0000256" key="4">
    <source>
        <dbReference type="ARBA" id="ARBA00023276"/>
    </source>
</evidence>
<dbReference type="InterPro" id="IPR036291">
    <property type="entry name" value="NAD(P)-bd_dom_sf"/>
</dbReference>
<evidence type="ECO:0000259" key="5">
    <source>
        <dbReference type="Pfam" id="PF05368"/>
    </source>
</evidence>
<geneLocation type="chloroplast" evidence="6"/>
<keyword evidence="3 6" id="KW-0934">Plastid</keyword>
<reference evidence="6" key="1">
    <citation type="submission" date="2020-06" db="EMBL/GenBank/DDBJ databases">
        <title>Organellar genomes of a novel haptophyte.</title>
        <authorList>
            <person name="Kamikawa R."/>
            <person name="Miyashita H."/>
        </authorList>
    </citation>
    <scope>NUCLEOTIDE SEQUENCE</scope>
    <source>
        <strain evidence="6">NIES-3900</strain>
    </source>
</reference>
<dbReference type="InterPro" id="IPR008030">
    <property type="entry name" value="NmrA-like"/>
</dbReference>
<sequence length="319" mass="36408">MSLLIVGGTGTLGRQIVRRALDEGYSVRCLVRNLRKATFLKEWGAELVYGDLNLPETLPLTLEGCSAVIDASTLRSIESYTTENIDWRGKIALIEASKVAKIKRFIFFSFKSTDNFSNVPLINLKVKLEKYLINSGLPYTVFYLPGFFQGLITQYAIPILEKQSIWLTGDTSSISYMDTQDIARFVTKSLVLPSTKNNIYTLEGPSSWTSADIVNLCEKLSGRKSKIQRIPLLGLSFVKQFLRGFQWSWNISDRLAFTEVLSTTANTKVDMMKTYDTFGFSPTEILTLEKYFQEYFGKMLEKLKLLNYDQNQKRRDITF</sequence>
<dbReference type="Pfam" id="PF05368">
    <property type="entry name" value="NmrA"/>
    <property type="match status" value="1"/>
</dbReference>